<reference evidence="4" key="1">
    <citation type="journal article" date="2019" name="Int. J. Syst. Evol. Microbiol.">
        <title>The Global Catalogue of Microorganisms (GCM) 10K type strain sequencing project: providing services to taxonomists for standard genome sequencing and annotation.</title>
        <authorList>
            <consortium name="The Broad Institute Genomics Platform"/>
            <consortium name="The Broad Institute Genome Sequencing Center for Infectious Disease"/>
            <person name="Wu L."/>
            <person name="Ma J."/>
        </authorList>
    </citation>
    <scope>NUCLEOTIDE SEQUENCE [LARGE SCALE GENOMIC DNA]</scope>
    <source>
        <strain evidence="4">CCUG 62945</strain>
    </source>
</reference>
<comment type="caution">
    <text evidence="3">The sequence shown here is derived from an EMBL/GenBank/DDBJ whole genome shotgun (WGS) entry which is preliminary data.</text>
</comment>
<evidence type="ECO:0000256" key="1">
    <source>
        <dbReference type="SAM" id="Coils"/>
    </source>
</evidence>
<feature type="signal peptide" evidence="2">
    <location>
        <begin position="1"/>
        <end position="28"/>
    </location>
</feature>
<evidence type="ECO:0000313" key="4">
    <source>
        <dbReference type="Proteomes" id="UP001596473"/>
    </source>
</evidence>
<evidence type="ECO:0000256" key="2">
    <source>
        <dbReference type="SAM" id="SignalP"/>
    </source>
</evidence>
<sequence length="166" mass="18836">MFISFEKNTCGACLAGLLVLGFSQLSFAADDVLGSELATHHELELATPLALGQQRGSDRRGDVVIDRRMFKLLRAERNADILPSQKERELQESEELRSKLTKSAFAEALEKAKQEEEARADRAKREQDYLEIQQRQRYECIPVPNQYKCAPQVSGVPFPRQGRLFP</sequence>
<protein>
    <submittedName>
        <fullName evidence="3">Uncharacterized protein</fullName>
    </submittedName>
</protein>
<dbReference type="EMBL" id="JBHTBQ010000035">
    <property type="protein sequence ID" value="MFC7421433.1"/>
    <property type="molecule type" value="Genomic_DNA"/>
</dbReference>
<gene>
    <name evidence="3" type="ORF">ACFQNF_16325</name>
</gene>
<dbReference type="RefSeq" id="WP_380188993.1">
    <property type="nucleotide sequence ID" value="NZ_JBHTBQ010000035.1"/>
</dbReference>
<organism evidence="3 4">
    <name type="scientific">Iodobacter arcticus</name>
    <dbReference type="NCBI Taxonomy" id="590593"/>
    <lineage>
        <taxon>Bacteria</taxon>
        <taxon>Pseudomonadati</taxon>
        <taxon>Pseudomonadota</taxon>
        <taxon>Betaproteobacteria</taxon>
        <taxon>Neisseriales</taxon>
        <taxon>Chitinibacteraceae</taxon>
        <taxon>Iodobacter</taxon>
    </lineage>
</organism>
<feature type="chain" id="PRO_5045654135" evidence="2">
    <location>
        <begin position="29"/>
        <end position="166"/>
    </location>
</feature>
<keyword evidence="4" id="KW-1185">Reference proteome</keyword>
<name>A0ABW2R0Z6_9NEIS</name>
<dbReference type="Proteomes" id="UP001596473">
    <property type="component" value="Unassembled WGS sequence"/>
</dbReference>
<keyword evidence="1" id="KW-0175">Coiled coil</keyword>
<evidence type="ECO:0000313" key="3">
    <source>
        <dbReference type="EMBL" id="MFC7421433.1"/>
    </source>
</evidence>
<keyword evidence="2" id="KW-0732">Signal</keyword>
<feature type="coiled-coil region" evidence="1">
    <location>
        <begin position="106"/>
        <end position="133"/>
    </location>
</feature>
<accession>A0ABW2R0Z6</accession>
<proteinExistence type="predicted"/>